<proteinExistence type="predicted"/>
<feature type="compositionally biased region" description="Basic and acidic residues" evidence="1">
    <location>
        <begin position="132"/>
        <end position="150"/>
    </location>
</feature>
<accession>A0ABM4D6Q7</accession>
<evidence type="ECO:0000313" key="4">
    <source>
        <dbReference type="Proteomes" id="UP001652625"/>
    </source>
</evidence>
<keyword evidence="3" id="KW-0732">Signal</keyword>
<gene>
    <name evidence="5" type="primary">LOC136088880</name>
</gene>
<feature type="region of interest" description="Disordered" evidence="1">
    <location>
        <begin position="22"/>
        <end position="173"/>
    </location>
</feature>
<organism evidence="4 5">
    <name type="scientific">Hydra vulgaris</name>
    <name type="common">Hydra</name>
    <name type="synonym">Hydra attenuata</name>
    <dbReference type="NCBI Taxonomy" id="6087"/>
    <lineage>
        <taxon>Eukaryota</taxon>
        <taxon>Metazoa</taxon>
        <taxon>Cnidaria</taxon>
        <taxon>Hydrozoa</taxon>
        <taxon>Hydroidolina</taxon>
        <taxon>Anthoathecata</taxon>
        <taxon>Aplanulata</taxon>
        <taxon>Hydridae</taxon>
        <taxon>Hydra</taxon>
    </lineage>
</organism>
<dbReference type="Proteomes" id="UP001652625">
    <property type="component" value="Chromosome 12"/>
</dbReference>
<feature type="signal peptide" evidence="3">
    <location>
        <begin position="1"/>
        <end position="19"/>
    </location>
</feature>
<reference evidence="5" key="1">
    <citation type="submission" date="2025-08" db="UniProtKB">
        <authorList>
            <consortium name="RefSeq"/>
        </authorList>
    </citation>
    <scope>IDENTIFICATION</scope>
</reference>
<dbReference type="GeneID" id="136088880"/>
<name>A0ABM4D6Q7_HYDVU</name>
<keyword evidence="2" id="KW-1133">Transmembrane helix</keyword>
<evidence type="ECO:0000256" key="2">
    <source>
        <dbReference type="SAM" id="Phobius"/>
    </source>
</evidence>
<feature type="compositionally biased region" description="Basic and acidic residues" evidence="1">
    <location>
        <begin position="110"/>
        <end position="123"/>
    </location>
</feature>
<sequence length="276" mass="29956">MNFYFVTLSMFCAVVLSSGEETTIPPTAGEETTIPPTAGEETTIPPTAGEETTIPPTAGEETTIPPTAGKETTIAPPPGNHTMKTKPKGKETTIAPPPGNHAKKLSVKPKGKDKLKNLNKKNEDEESLLMADTKRDKDHKSKDSNKKNEDIESLLMADTKRDTDDDDSSGLNKKFDENESLLKADTKHATIMPILNPEQKTKSNSVNSGYDSSSSFPLIFMVSFVIIVGGYFLYHKKSKILGFLLEGAPSSARRKAGYKKVKNVEDVMSGVGKHDA</sequence>
<keyword evidence="2" id="KW-0812">Transmembrane</keyword>
<feature type="transmembrane region" description="Helical" evidence="2">
    <location>
        <begin position="215"/>
        <end position="234"/>
    </location>
</feature>
<keyword evidence="4" id="KW-1185">Reference proteome</keyword>
<keyword evidence="2" id="KW-0472">Membrane</keyword>
<evidence type="ECO:0000256" key="1">
    <source>
        <dbReference type="SAM" id="MobiDB-lite"/>
    </source>
</evidence>
<protein>
    <submittedName>
        <fullName evidence="5">Mucin-22-like isoform X1</fullName>
    </submittedName>
</protein>
<evidence type="ECO:0000256" key="3">
    <source>
        <dbReference type="SAM" id="SignalP"/>
    </source>
</evidence>
<feature type="chain" id="PRO_5045508500" evidence="3">
    <location>
        <begin position="20"/>
        <end position="276"/>
    </location>
</feature>
<dbReference type="RefSeq" id="XP_065669980.1">
    <property type="nucleotide sequence ID" value="XM_065813908.1"/>
</dbReference>
<evidence type="ECO:0000313" key="5">
    <source>
        <dbReference type="RefSeq" id="XP_065669980.1"/>
    </source>
</evidence>